<organism evidence="3 4">
    <name type="scientific">Comamonas koreensis</name>
    <dbReference type="NCBI Taxonomy" id="160825"/>
    <lineage>
        <taxon>Bacteria</taxon>
        <taxon>Pseudomonadati</taxon>
        <taxon>Pseudomonadota</taxon>
        <taxon>Betaproteobacteria</taxon>
        <taxon>Burkholderiales</taxon>
        <taxon>Comamonadaceae</taxon>
        <taxon>Comamonas</taxon>
    </lineage>
</organism>
<evidence type="ECO:0000313" key="4">
    <source>
        <dbReference type="Proteomes" id="UP001199260"/>
    </source>
</evidence>
<accession>A0AAW4XVY5</accession>
<feature type="signal peptide" evidence="2">
    <location>
        <begin position="1"/>
        <end position="27"/>
    </location>
</feature>
<name>A0AAW4XVY5_9BURK</name>
<dbReference type="PROSITE" id="PS51257">
    <property type="entry name" value="PROKAR_LIPOPROTEIN"/>
    <property type="match status" value="1"/>
</dbReference>
<dbReference type="AlphaFoldDB" id="A0AAW4XVY5"/>
<dbReference type="Proteomes" id="UP001199260">
    <property type="component" value="Unassembled WGS sequence"/>
</dbReference>
<evidence type="ECO:0000256" key="1">
    <source>
        <dbReference type="SAM" id="MobiDB-lite"/>
    </source>
</evidence>
<dbReference type="RefSeq" id="WP_230774656.1">
    <property type="nucleotide sequence ID" value="NZ_JAJNCT010000010.1"/>
</dbReference>
<comment type="caution">
    <text evidence="3">The sequence shown here is derived from an EMBL/GenBank/DDBJ whole genome shotgun (WGS) entry which is preliminary data.</text>
</comment>
<reference evidence="3 4" key="1">
    <citation type="submission" date="2021-11" db="EMBL/GenBank/DDBJ databases">
        <title>Genome sequence.</title>
        <authorList>
            <person name="Sun Q."/>
        </authorList>
    </citation>
    <scope>NUCLEOTIDE SEQUENCE [LARGE SCALE GENOMIC DNA]</scope>
    <source>
        <strain evidence="3 4">KCTC 12005</strain>
    </source>
</reference>
<evidence type="ECO:0000313" key="3">
    <source>
        <dbReference type="EMBL" id="MCD2165699.1"/>
    </source>
</evidence>
<feature type="chain" id="PRO_5043856945" description="Translation initiation factor IF-2" evidence="2">
    <location>
        <begin position="28"/>
        <end position="150"/>
    </location>
</feature>
<dbReference type="EMBL" id="JAJNCT010000010">
    <property type="protein sequence ID" value="MCD2165699.1"/>
    <property type="molecule type" value="Genomic_DNA"/>
</dbReference>
<protein>
    <recommendedName>
        <fullName evidence="5">Translation initiation factor IF-2</fullName>
    </recommendedName>
</protein>
<feature type="compositionally biased region" description="Low complexity" evidence="1">
    <location>
        <begin position="122"/>
        <end position="141"/>
    </location>
</feature>
<evidence type="ECO:0000256" key="2">
    <source>
        <dbReference type="SAM" id="SignalP"/>
    </source>
</evidence>
<keyword evidence="4" id="KW-1185">Reference proteome</keyword>
<evidence type="ECO:0008006" key="5">
    <source>
        <dbReference type="Google" id="ProtNLM"/>
    </source>
</evidence>
<feature type="compositionally biased region" description="Gly residues" evidence="1">
    <location>
        <begin position="85"/>
        <end position="101"/>
    </location>
</feature>
<proteinExistence type="predicted"/>
<gene>
    <name evidence="3" type="ORF">LPW39_11185</name>
</gene>
<keyword evidence="2" id="KW-0732">Signal</keyword>
<feature type="region of interest" description="Disordered" evidence="1">
    <location>
        <begin position="85"/>
        <end position="150"/>
    </location>
</feature>
<sequence>MRTIRLGTMVIAAASALLLGGCVVAPADGVYYGDAYSTYSTPSYGYGGYGYGYNSYPYYGSSSLVIQSSPTYVYGGGRPYYRPGGGYYRPGGGYDRPGHGGSSRPPPSRPQQLAPGTGSNFGRPIGSGPRPAAPASRPNGSRFGGQFQPR</sequence>